<dbReference type="VEuPathDB" id="TriTrypDB:TcIL3000_0_56110"/>
<reference evidence="2" key="1">
    <citation type="submission" date="2011-07" db="EMBL/GenBank/DDBJ databases">
        <title>Divergent evolution of antigenic variation in African trypanosomes.</title>
        <authorList>
            <person name="Jackson A.P."/>
            <person name="Berry A."/>
            <person name="Allison H.C."/>
            <person name="Burton P."/>
            <person name="Anderson J."/>
            <person name="Aslett M."/>
            <person name="Brown R."/>
            <person name="Corton N."/>
            <person name="Harris D."/>
            <person name="Hauser H."/>
            <person name="Gamble J."/>
            <person name="Gilderthorp R."/>
            <person name="McQuillan J."/>
            <person name="Quail M.A."/>
            <person name="Sanders M."/>
            <person name="Van Tonder A."/>
            <person name="Ginger M.L."/>
            <person name="Donelson J.E."/>
            <person name="Field M.C."/>
            <person name="Barry J.D."/>
            <person name="Berriman M."/>
            <person name="Hertz-Fowler C."/>
        </authorList>
    </citation>
    <scope>NUCLEOTIDE SEQUENCE [LARGE SCALE GENOMIC DNA]</scope>
    <source>
        <strain evidence="2">IL3000</strain>
    </source>
</reference>
<accession>F9WCQ0</accession>
<comment type="caution">
    <text evidence="1">The sequence shown here is derived from an EMBL/GenBank/DDBJ whole genome shotgun (WGS) entry which is preliminary data.</text>
</comment>
<dbReference type="EMBL" id="CAEQ01001752">
    <property type="protein sequence ID" value="CCD15045.1"/>
    <property type="molecule type" value="Genomic_DNA"/>
</dbReference>
<proteinExistence type="predicted"/>
<reference evidence="1 2" key="2">
    <citation type="journal article" date="2012" name="Proc. Natl. Acad. Sci. U.S.A.">
        <title>Antigenic diversity is generated by distinct evolutionary mechanisms in African trypanosome species.</title>
        <authorList>
            <person name="Jackson A.P."/>
            <person name="Berry A."/>
            <person name="Aslett M."/>
            <person name="Allison H.C."/>
            <person name="Burton P."/>
            <person name="Vavrova-Anderson J."/>
            <person name="Brown R."/>
            <person name="Browne H."/>
            <person name="Corton N."/>
            <person name="Hauser H."/>
            <person name="Gamble J."/>
            <person name="Gilderthorp R."/>
            <person name="Marcello L."/>
            <person name="McQuillan J."/>
            <person name="Otto T.D."/>
            <person name="Quail M.A."/>
            <person name="Sanders M.J."/>
            <person name="van Tonder A."/>
            <person name="Ginger M.L."/>
            <person name="Field M.C."/>
            <person name="Barry J.D."/>
            <person name="Hertz-Fowler C."/>
            <person name="Berriman M."/>
        </authorList>
    </citation>
    <scope>NUCLEOTIDE SEQUENCE [LARGE SCALE GENOMIC DNA]</scope>
    <source>
        <strain evidence="1 2">IL3000</strain>
    </source>
</reference>
<dbReference type="AlphaFoldDB" id="F9WCQ0"/>
<organism evidence="1 2">
    <name type="scientific">Trypanosoma congolense (strain IL3000)</name>
    <dbReference type="NCBI Taxonomy" id="1068625"/>
    <lineage>
        <taxon>Eukaryota</taxon>
        <taxon>Discoba</taxon>
        <taxon>Euglenozoa</taxon>
        <taxon>Kinetoplastea</taxon>
        <taxon>Metakinetoplastina</taxon>
        <taxon>Trypanosomatida</taxon>
        <taxon>Trypanosomatidae</taxon>
        <taxon>Trypanosoma</taxon>
        <taxon>Nannomonas</taxon>
    </lineage>
</organism>
<gene>
    <name evidence="1" type="ORF">TCIL3000_0_56110</name>
</gene>
<sequence>MVSVITHLQILWNTLRAEKGTLSLKPSPTRFTRLKKRIKSSRTGTIPYLPPLFSNPLDLPFFCLYGRRKRKKKAQYLEITIMVIHPSPSLAPPWRKRAMEGKDLFSSMSDGKDESSIGSDTIFGGSLHQYADFFSLSIKFGVLWLGRFSGICISISGTPPPKW</sequence>
<evidence type="ECO:0000313" key="1">
    <source>
        <dbReference type="EMBL" id="CCD15045.1"/>
    </source>
</evidence>
<keyword evidence="2" id="KW-1185">Reference proteome</keyword>
<evidence type="ECO:0000313" key="2">
    <source>
        <dbReference type="Proteomes" id="UP000000702"/>
    </source>
</evidence>
<name>F9WCQ0_TRYCI</name>
<protein>
    <submittedName>
        <fullName evidence="1">WGS project CAEQ00000000 data, annotated contig 2259</fullName>
    </submittedName>
</protein>
<dbReference type="Proteomes" id="UP000000702">
    <property type="component" value="Unassembled WGS sequence"/>
</dbReference>